<protein>
    <submittedName>
        <fullName evidence="1">2034_t:CDS:1</fullName>
    </submittedName>
</protein>
<dbReference type="SUPFAM" id="SSF57756">
    <property type="entry name" value="Retrovirus zinc finger-like domains"/>
    <property type="match status" value="1"/>
</dbReference>
<dbReference type="Proteomes" id="UP000789759">
    <property type="component" value="Unassembled WGS sequence"/>
</dbReference>
<evidence type="ECO:0000313" key="2">
    <source>
        <dbReference type="Proteomes" id="UP000789759"/>
    </source>
</evidence>
<dbReference type="OrthoDB" id="2426170at2759"/>
<gene>
    <name evidence="1" type="ORF">CPELLU_LOCUS12770</name>
</gene>
<sequence>MWNDCLAHVRGNQAIDGLREPYRSRVECFCSSNYIKVKECALQIETFPKNREHHDKRGSLLVEEKFQPTSDITKIDKIEADIKELVKVVKELTSSMAPGHSVSRNQYSTQGSRTNIDNRWCFNCQQEEHISHNCLNRDPQGPPVKQKMN</sequence>
<proteinExistence type="predicted"/>
<dbReference type="InterPro" id="IPR036875">
    <property type="entry name" value="Znf_CCHC_sf"/>
</dbReference>
<keyword evidence="2" id="KW-1185">Reference proteome</keyword>
<name>A0A9N9NBX2_9GLOM</name>
<comment type="caution">
    <text evidence="1">The sequence shown here is derived from an EMBL/GenBank/DDBJ whole genome shotgun (WGS) entry which is preliminary data.</text>
</comment>
<reference evidence="1" key="1">
    <citation type="submission" date="2021-06" db="EMBL/GenBank/DDBJ databases">
        <authorList>
            <person name="Kallberg Y."/>
            <person name="Tangrot J."/>
            <person name="Rosling A."/>
        </authorList>
    </citation>
    <scope>NUCLEOTIDE SEQUENCE</scope>
    <source>
        <strain evidence="1">FL966</strain>
    </source>
</reference>
<dbReference type="EMBL" id="CAJVQA010012708">
    <property type="protein sequence ID" value="CAG8718928.1"/>
    <property type="molecule type" value="Genomic_DNA"/>
</dbReference>
<dbReference type="GO" id="GO:0003676">
    <property type="term" value="F:nucleic acid binding"/>
    <property type="evidence" value="ECO:0007669"/>
    <property type="project" value="InterPro"/>
</dbReference>
<organism evidence="1 2">
    <name type="scientific">Cetraspora pellucida</name>
    <dbReference type="NCBI Taxonomy" id="1433469"/>
    <lineage>
        <taxon>Eukaryota</taxon>
        <taxon>Fungi</taxon>
        <taxon>Fungi incertae sedis</taxon>
        <taxon>Mucoromycota</taxon>
        <taxon>Glomeromycotina</taxon>
        <taxon>Glomeromycetes</taxon>
        <taxon>Diversisporales</taxon>
        <taxon>Gigasporaceae</taxon>
        <taxon>Cetraspora</taxon>
    </lineage>
</organism>
<accession>A0A9N9NBX2</accession>
<dbReference type="GO" id="GO:0008270">
    <property type="term" value="F:zinc ion binding"/>
    <property type="evidence" value="ECO:0007669"/>
    <property type="project" value="InterPro"/>
</dbReference>
<evidence type="ECO:0000313" key="1">
    <source>
        <dbReference type="EMBL" id="CAG8718928.1"/>
    </source>
</evidence>
<dbReference type="AlphaFoldDB" id="A0A9N9NBX2"/>